<dbReference type="InterPro" id="IPR050595">
    <property type="entry name" value="Bact_response_regulator"/>
</dbReference>
<protein>
    <recommendedName>
        <fullName evidence="3">Response regulatory domain-containing protein</fullName>
    </recommendedName>
</protein>
<gene>
    <name evidence="4" type="ORF">A2628_05910</name>
</gene>
<dbReference type="Gene3D" id="3.40.50.2300">
    <property type="match status" value="1"/>
</dbReference>
<evidence type="ECO:0000313" key="4">
    <source>
        <dbReference type="EMBL" id="OGM26948.1"/>
    </source>
</evidence>
<proteinExistence type="predicted"/>
<dbReference type="Pfam" id="PF00072">
    <property type="entry name" value="Response_reg"/>
    <property type="match status" value="1"/>
</dbReference>
<comment type="caution">
    <text evidence="4">The sequence shown here is derived from an EMBL/GenBank/DDBJ whole genome shotgun (WGS) entry which is preliminary data.</text>
</comment>
<organism evidence="4 5">
    <name type="scientific">Candidatus Woesebacteria bacterium RIFCSPHIGHO2_01_FULL_40_22</name>
    <dbReference type="NCBI Taxonomy" id="1802499"/>
    <lineage>
        <taxon>Bacteria</taxon>
        <taxon>Candidatus Woeseibacteriota</taxon>
    </lineage>
</organism>
<dbReference type="SUPFAM" id="SSF52172">
    <property type="entry name" value="CheY-like"/>
    <property type="match status" value="1"/>
</dbReference>
<evidence type="ECO:0000256" key="2">
    <source>
        <dbReference type="PROSITE-ProRule" id="PRU00169"/>
    </source>
</evidence>
<dbReference type="GO" id="GO:0000160">
    <property type="term" value="P:phosphorelay signal transduction system"/>
    <property type="evidence" value="ECO:0007669"/>
    <property type="project" value="InterPro"/>
</dbReference>
<dbReference type="EMBL" id="MGGL01000008">
    <property type="protein sequence ID" value="OGM26948.1"/>
    <property type="molecule type" value="Genomic_DNA"/>
</dbReference>
<sequence>MSKVLIVEDDLPTLKIYNEAFTKAGIGVREFTSGDIPIAFMKSVDPDVILLDIMLAGGKNGFDVLEDIKKDPDLKKIPVIMLTNLESEDVIAKKIGADDYLIKANISLDQLVERVKKFLKSKKD</sequence>
<feature type="domain" description="Response regulatory" evidence="3">
    <location>
        <begin position="3"/>
        <end position="118"/>
    </location>
</feature>
<dbReference type="PANTHER" id="PTHR44591">
    <property type="entry name" value="STRESS RESPONSE REGULATOR PROTEIN 1"/>
    <property type="match status" value="1"/>
</dbReference>
<reference evidence="4 5" key="1">
    <citation type="journal article" date="2016" name="Nat. Commun.">
        <title>Thousands of microbial genomes shed light on interconnected biogeochemical processes in an aquifer system.</title>
        <authorList>
            <person name="Anantharaman K."/>
            <person name="Brown C.T."/>
            <person name="Hug L.A."/>
            <person name="Sharon I."/>
            <person name="Castelle C.J."/>
            <person name="Probst A.J."/>
            <person name="Thomas B.C."/>
            <person name="Singh A."/>
            <person name="Wilkins M.J."/>
            <person name="Karaoz U."/>
            <person name="Brodie E.L."/>
            <person name="Williams K.H."/>
            <person name="Hubbard S.S."/>
            <person name="Banfield J.F."/>
        </authorList>
    </citation>
    <scope>NUCLEOTIDE SEQUENCE [LARGE SCALE GENOMIC DNA]</scope>
</reference>
<dbReference type="InterPro" id="IPR011006">
    <property type="entry name" value="CheY-like_superfamily"/>
</dbReference>
<keyword evidence="1 2" id="KW-0597">Phosphoprotein</keyword>
<name>A0A1F7YK19_9BACT</name>
<accession>A0A1F7YK19</accession>
<dbReference type="InterPro" id="IPR001789">
    <property type="entry name" value="Sig_transdc_resp-reg_receiver"/>
</dbReference>
<dbReference type="PROSITE" id="PS50110">
    <property type="entry name" value="RESPONSE_REGULATORY"/>
    <property type="match status" value="1"/>
</dbReference>
<feature type="modified residue" description="4-aspartylphosphate" evidence="2">
    <location>
        <position position="52"/>
    </location>
</feature>
<dbReference type="AlphaFoldDB" id="A0A1F7YK19"/>
<evidence type="ECO:0000313" key="5">
    <source>
        <dbReference type="Proteomes" id="UP000179221"/>
    </source>
</evidence>
<dbReference type="PANTHER" id="PTHR44591:SF3">
    <property type="entry name" value="RESPONSE REGULATORY DOMAIN-CONTAINING PROTEIN"/>
    <property type="match status" value="1"/>
</dbReference>
<dbReference type="SMART" id="SM00448">
    <property type="entry name" value="REC"/>
    <property type="match status" value="1"/>
</dbReference>
<evidence type="ECO:0000259" key="3">
    <source>
        <dbReference type="PROSITE" id="PS50110"/>
    </source>
</evidence>
<evidence type="ECO:0000256" key="1">
    <source>
        <dbReference type="ARBA" id="ARBA00022553"/>
    </source>
</evidence>
<dbReference type="Proteomes" id="UP000179221">
    <property type="component" value="Unassembled WGS sequence"/>
</dbReference>